<evidence type="ECO:0000313" key="9">
    <source>
        <dbReference type="Proteomes" id="UP000199556"/>
    </source>
</evidence>
<dbReference type="PANTHER" id="PTHR22726">
    <property type="entry name" value="METALLOENDOPEPTIDASE OMA1"/>
    <property type="match status" value="1"/>
</dbReference>
<dbReference type="GO" id="GO:0046872">
    <property type="term" value="F:metal ion binding"/>
    <property type="evidence" value="ECO:0007669"/>
    <property type="project" value="UniProtKB-KW"/>
</dbReference>
<dbReference type="InterPro" id="IPR006311">
    <property type="entry name" value="TAT_signal"/>
</dbReference>
<evidence type="ECO:0000256" key="6">
    <source>
        <dbReference type="ARBA" id="ARBA00023049"/>
    </source>
</evidence>
<dbReference type="OrthoDB" id="9810445at2"/>
<evidence type="ECO:0000256" key="1">
    <source>
        <dbReference type="ARBA" id="ARBA00001947"/>
    </source>
</evidence>
<dbReference type="InterPro" id="IPR001915">
    <property type="entry name" value="Peptidase_M48"/>
</dbReference>
<dbReference type="RefSeq" id="WP_090486020.1">
    <property type="nucleotide sequence ID" value="NZ_FOUO01000011.1"/>
</dbReference>
<keyword evidence="5" id="KW-0862">Zinc</keyword>
<dbReference type="GO" id="GO:0016020">
    <property type="term" value="C:membrane"/>
    <property type="evidence" value="ECO:0007669"/>
    <property type="project" value="TreeGrafter"/>
</dbReference>
<evidence type="ECO:0000256" key="4">
    <source>
        <dbReference type="ARBA" id="ARBA00022801"/>
    </source>
</evidence>
<dbReference type="GO" id="GO:0004222">
    <property type="term" value="F:metalloendopeptidase activity"/>
    <property type="evidence" value="ECO:0007669"/>
    <property type="project" value="InterPro"/>
</dbReference>
<reference evidence="8 9" key="1">
    <citation type="submission" date="2016-10" db="EMBL/GenBank/DDBJ databases">
        <authorList>
            <person name="de Groot N.N."/>
        </authorList>
    </citation>
    <scope>NUCLEOTIDE SEQUENCE [LARGE SCALE GENOMIC DNA]</scope>
    <source>
        <strain evidence="8 9">DSM 4180</strain>
    </source>
</reference>
<organism evidence="8 9">
    <name type="scientific">Ectothiorhodospira mobilis</name>
    <dbReference type="NCBI Taxonomy" id="195064"/>
    <lineage>
        <taxon>Bacteria</taxon>
        <taxon>Pseudomonadati</taxon>
        <taxon>Pseudomonadota</taxon>
        <taxon>Gammaproteobacteria</taxon>
        <taxon>Chromatiales</taxon>
        <taxon>Ectothiorhodospiraceae</taxon>
        <taxon>Ectothiorhodospira</taxon>
    </lineage>
</organism>
<comment type="cofactor">
    <cofactor evidence="1">
        <name>Zn(2+)</name>
        <dbReference type="ChEBI" id="CHEBI:29105"/>
    </cofactor>
</comment>
<dbReference type="Gene3D" id="3.30.2010.10">
    <property type="entry name" value="Metalloproteases ('zincins'), catalytic domain"/>
    <property type="match status" value="1"/>
</dbReference>
<dbReference type="GO" id="GO:0051603">
    <property type="term" value="P:proteolysis involved in protein catabolic process"/>
    <property type="evidence" value="ECO:0007669"/>
    <property type="project" value="TreeGrafter"/>
</dbReference>
<sequence length="449" mass="50175">MHDHPDNRILERRMTRRDFLWLMSAASAGVAVPALHGCATDPVTGEQRLMLMSEAQEIAIDRQQAPHQFSNDYGLLRDATVTAYVKEVGMGVARVSHRPDMPYDHHVVNANYINAYTFPAGSMACTRGIMVELEDEAELAALLGHETGHVNARHAARRYTKGVLASLALGGLGIAAGQSEQLSGYSNLIYAVSAVGATALLAHYSRENEREADALGLEYMVKAGHNPEGMVGLMDRLRSMSDHEPNAIEAMFSTHPMSQERYDTARREARQRYGAALDRATRRERYMDHTASLRRLKPVIETEREGEALMAKERPAEAAKRFAEALKREPQDYPGLVLMAKAQSAQGRHREAQRYLDAAREAYPQEGQAIHLSGVNQLALDRPEAALAQFRRYEQLLPGNPNTVFLQGVAYEGMQDRRMAAAYYQRYLEQVGTATPQGRFALQRLQQWQ</sequence>
<accession>A0A1I4S039</accession>
<dbReference type="PANTHER" id="PTHR22726:SF1">
    <property type="entry name" value="METALLOENDOPEPTIDASE OMA1, MITOCHONDRIAL"/>
    <property type="match status" value="1"/>
</dbReference>
<keyword evidence="2 8" id="KW-0645">Protease</keyword>
<gene>
    <name evidence="8" type="ORF">SAMN05421721_11125</name>
</gene>
<dbReference type="Pfam" id="PF01435">
    <property type="entry name" value="Peptidase_M48"/>
    <property type="match status" value="1"/>
</dbReference>
<dbReference type="PROSITE" id="PS51318">
    <property type="entry name" value="TAT"/>
    <property type="match status" value="1"/>
</dbReference>
<keyword evidence="9" id="KW-1185">Reference proteome</keyword>
<dbReference type="STRING" id="195064.SAMN05421721_11125"/>
<evidence type="ECO:0000256" key="2">
    <source>
        <dbReference type="ARBA" id="ARBA00022670"/>
    </source>
</evidence>
<name>A0A1I4S039_ECTMO</name>
<proteinExistence type="predicted"/>
<evidence type="ECO:0000256" key="5">
    <source>
        <dbReference type="ARBA" id="ARBA00022833"/>
    </source>
</evidence>
<dbReference type="InterPro" id="IPR011990">
    <property type="entry name" value="TPR-like_helical_dom_sf"/>
</dbReference>
<dbReference type="AlphaFoldDB" id="A0A1I4S039"/>
<dbReference type="Pfam" id="PF14559">
    <property type="entry name" value="TPR_19"/>
    <property type="match status" value="1"/>
</dbReference>
<keyword evidence="3" id="KW-0479">Metal-binding</keyword>
<keyword evidence="4" id="KW-0378">Hydrolase</keyword>
<feature type="domain" description="Peptidase M48" evidence="7">
    <location>
        <begin position="82"/>
        <end position="267"/>
    </location>
</feature>
<dbReference type="EMBL" id="FOUO01000011">
    <property type="protein sequence ID" value="SFM57600.1"/>
    <property type="molecule type" value="Genomic_DNA"/>
</dbReference>
<keyword evidence="6" id="KW-0482">Metalloprotease</keyword>
<evidence type="ECO:0000256" key="3">
    <source>
        <dbReference type="ARBA" id="ARBA00022723"/>
    </source>
</evidence>
<dbReference type="InterPro" id="IPR051156">
    <property type="entry name" value="Mito/Outer_Membr_Metalloprot"/>
</dbReference>
<evidence type="ECO:0000259" key="7">
    <source>
        <dbReference type="Pfam" id="PF01435"/>
    </source>
</evidence>
<dbReference type="Proteomes" id="UP000199556">
    <property type="component" value="Unassembled WGS sequence"/>
</dbReference>
<protein>
    <submittedName>
        <fullName evidence="8">Putative Zn-dependent protease, contains TPR repeats</fullName>
    </submittedName>
</protein>
<dbReference type="Gene3D" id="1.25.40.10">
    <property type="entry name" value="Tetratricopeptide repeat domain"/>
    <property type="match status" value="1"/>
</dbReference>
<evidence type="ECO:0000313" key="8">
    <source>
        <dbReference type="EMBL" id="SFM57600.1"/>
    </source>
</evidence>
<dbReference type="SUPFAM" id="SSF48452">
    <property type="entry name" value="TPR-like"/>
    <property type="match status" value="1"/>
</dbReference>